<evidence type="ECO:0000313" key="5">
    <source>
        <dbReference type="Proteomes" id="UP000034739"/>
    </source>
</evidence>
<dbReference type="PROSITE" id="PS51125">
    <property type="entry name" value="NHL"/>
    <property type="match status" value="1"/>
</dbReference>
<dbReference type="InterPro" id="IPR011042">
    <property type="entry name" value="6-blade_b-propeller_TolB-like"/>
</dbReference>
<keyword evidence="3" id="KW-1133">Transmembrane helix</keyword>
<dbReference type="SUPFAM" id="SSF101898">
    <property type="entry name" value="NHL repeat"/>
    <property type="match status" value="1"/>
</dbReference>
<reference evidence="4 5" key="1">
    <citation type="journal article" date="2015" name="Nature">
        <title>rRNA introns, odd ribosomes, and small enigmatic genomes across a large radiation of phyla.</title>
        <authorList>
            <person name="Brown C.T."/>
            <person name="Hug L.A."/>
            <person name="Thomas B.C."/>
            <person name="Sharon I."/>
            <person name="Castelle C.J."/>
            <person name="Singh A."/>
            <person name="Wilkins M.J."/>
            <person name="Williams K.H."/>
            <person name="Banfield J.F."/>
        </authorList>
    </citation>
    <scope>NUCLEOTIDE SEQUENCE [LARGE SCALE GENOMIC DNA]</scope>
</reference>
<feature type="transmembrane region" description="Helical" evidence="3">
    <location>
        <begin position="233"/>
        <end position="252"/>
    </location>
</feature>
<dbReference type="Proteomes" id="UP000034739">
    <property type="component" value="Unassembled WGS sequence"/>
</dbReference>
<feature type="repeat" description="NHL" evidence="2">
    <location>
        <begin position="538"/>
        <end position="561"/>
    </location>
</feature>
<gene>
    <name evidence="4" type="ORF">UY16_C0014G0029</name>
</gene>
<evidence type="ECO:0000256" key="1">
    <source>
        <dbReference type="ARBA" id="ARBA00022737"/>
    </source>
</evidence>
<evidence type="ECO:0000313" key="4">
    <source>
        <dbReference type="EMBL" id="KKU88069.1"/>
    </source>
</evidence>
<keyword evidence="3" id="KW-0812">Transmembrane</keyword>
<evidence type="ECO:0000256" key="2">
    <source>
        <dbReference type="PROSITE-ProRule" id="PRU00504"/>
    </source>
</evidence>
<keyword evidence="3" id="KW-0472">Membrane</keyword>
<proteinExistence type="predicted"/>
<dbReference type="Gene3D" id="2.120.10.30">
    <property type="entry name" value="TolB, C-terminal domain"/>
    <property type="match status" value="1"/>
</dbReference>
<keyword evidence="1" id="KW-0677">Repeat</keyword>
<dbReference type="AlphaFoldDB" id="A0A0G1U1W3"/>
<name>A0A0G1U1W3_9BACT</name>
<evidence type="ECO:0000256" key="3">
    <source>
        <dbReference type="SAM" id="Phobius"/>
    </source>
</evidence>
<feature type="transmembrane region" description="Helical" evidence="3">
    <location>
        <begin position="82"/>
        <end position="104"/>
    </location>
</feature>
<dbReference type="InterPro" id="IPR001258">
    <property type="entry name" value="NHL_repeat"/>
</dbReference>
<dbReference type="EMBL" id="LCOY01000014">
    <property type="protein sequence ID" value="KKU88069.1"/>
    <property type="molecule type" value="Genomic_DNA"/>
</dbReference>
<sequence length="602" mass="64047">MNMRIKPSTGSVVGKTDANHWGQVLLTPTIYGVVEVEDTSGAARVCGLRVLGSVTQAAGEVTSLADLTAIIQSAREPTVKTLILLAPVGTVIYIASAGGGTVFLKRKDQLATLIEHEGAISGELKEGDTLLLASLGFTAVLSREALAQTFDHLPPADIAEKLTLMLHEKTDTTGGAALILQATGVEEEEPAEFAQEIASIAQPAAAVSFRSRMSRVGVKEFVSGLRSKKTIKLAATGLIISVFAISILLGVMRERGKGNSQAVIQAMTQAQYAFDEGVALLELNPVKGRERLAEAKAMIEPLISSVSAKTREGRQVAALYQKIMDNLTAAMQVTTAEPELFFDVSLLKKSGVASRIALRGETLGILDAATSTVYTVAVPSKSGEIVAGGASLGRASDVSLHGDNLYVLTDTGIQLVSSADRKVTPDVIKKSTEWGSVASLVSFGGNLYVLDTQKSRIWKYVATDKATPAGGQGFSELREYLNPDTLPDLSRATGMAIDGSVWMGTSDGKILRFTQGKENTFVPKGIEPGFGSYVVVAAIDESEHVYVLDRDNKRVVVLDPDGTYIAQYSWQGNITPDQLAVSEKLKKIFLLAEGKIYAINLK</sequence>
<organism evidence="4 5">
    <name type="scientific">Candidatus Gottesmanbacteria bacterium GW2011_GWA2_47_9</name>
    <dbReference type="NCBI Taxonomy" id="1618445"/>
    <lineage>
        <taxon>Bacteria</taxon>
        <taxon>Candidatus Gottesmaniibacteriota</taxon>
    </lineage>
</organism>
<comment type="caution">
    <text evidence="4">The sequence shown here is derived from an EMBL/GenBank/DDBJ whole genome shotgun (WGS) entry which is preliminary data.</text>
</comment>
<protein>
    <submittedName>
        <fullName evidence="4">Uncharacterized protein</fullName>
    </submittedName>
</protein>
<accession>A0A0G1U1W3</accession>